<keyword evidence="8" id="KW-1185">Reference proteome</keyword>
<feature type="domain" description="TEP-1 second beta-propeller" evidence="5">
    <location>
        <begin position="735"/>
        <end position="897"/>
    </location>
</feature>
<dbReference type="GO" id="GO:0043531">
    <property type="term" value="F:ADP binding"/>
    <property type="evidence" value="ECO:0007669"/>
    <property type="project" value="InterPro"/>
</dbReference>
<feature type="repeat" description="WD" evidence="3">
    <location>
        <begin position="1060"/>
        <end position="1101"/>
    </location>
</feature>
<dbReference type="Pfam" id="PF00931">
    <property type="entry name" value="NB-ARC"/>
    <property type="match status" value="1"/>
</dbReference>
<dbReference type="Pfam" id="PF25047">
    <property type="entry name" value="Beta-prop_TEP1_2nd"/>
    <property type="match status" value="1"/>
</dbReference>
<dbReference type="Pfam" id="PF26355">
    <property type="entry name" value="HTH_VMAP-M9"/>
    <property type="match status" value="1"/>
</dbReference>
<dbReference type="AlphaFoldDB" id="A0AAP5MCH0"/>
<organism evidence="7 8">
    <name type="scientific">Aetokthonos hydrillicola Thurmond2011</name>
    <dbReference type="NCBI Taxonomy" id="2712845"/>
    <lineage>
        <taxon>Bacteria</taxon>
        <taxon>Bacillati</taxon>
        <taxon>Cyanobacteriota</taxon>
        <taxon>Cyanophyceae</taxon>
        <taxon>Nostocales</taxon>
        <taxon>Hapalosiphonaceae</taxon>
        <taxon>Aetokthonos</taxon>
    </lineage>
</organism>
<feature type="repeat" description="WD" evidence="3">
    <location>
        <begin position="977"/>
        <end position="1018"/>
    </location>
</feature>
<feature type="repeat" description="WD" evidence="3">
    <location>
        <begin position="1102"/>
        <end position="1143"/>
    </location>
</feature>
<dbReference type="InterPro" id="IPR058651">
    <property type="entry name" value="HTH_VMAP-M9"/>
</dbReference>
<dbReference type="Proteomes" id="UP000667802">
    <property type="component" value="Unassembled WGS sequence"/>
</dbReference>
<feature type="repeat" description="WD" evidence="3">
    <location>
        <begin position="1144"/>
        <end position="1185"/>
    </location>
</feature>
<protein>
    <submittedName>
        <fullName evidence="7">WD40 repeat domain-containing protein</fullName>
    </submittedName>
</protein>
<feature type="repeat" description="WD" evidence="3">
    <location>
        <begin position="935"/>
        <end position="976"/>
    </location>
</feature>
<reference evidence="8" key="1">
    <citation type="journal article" date="2021" name="Science">
        <title>Hunting the eagle killer: A cyanobacterial neurotoxin causes vacuolar myelinopathy.</title>
        <authorList>
            <person name="Breinlinger S."/>
            <person name="Phillips T.J."/>
            <person name="Haram B.N."/>
            <person name="Mares J."/>
            <person name="Martinez Yerena J.A."/>
            <person name="Hrouzek P."/>
            <person name="Sobotka R."/>
            <person name="Henderson W.M."/>
            <person name="Schmieder P."/>
            <person name="Williams S.M."/>
            <person name="Lauderdale J.D."/>
            <person name="Wilde H.D."/>
            <person name="Gerrin W."/>
            <person name="Kust A."/>
            <person name="Washington J.W."/>
            <person name="Wagner C."/>
            <person name="Geier B."/>
            <person name="Liebeke M."/>
            <person name="Enke H."/>
            <person name="Niedermeyer T.H.J."/>
            <person name="Wilde S.B."/>
        </authorList>
    </citation>
    <scope>NUCLEOTIDE SEQUENCE [LARGE SCALE GENOMIC DNA]</scope>
    <source>
        <strain evidence="8">Thurmond2011</strain>
    </source>
</reference>
<feature type="domain" description="vWA-MoxR associated protein N-terminal HTH" evidence="6">
    <location>
        <begin position="1"/>
        <end position="85"/>
    </location>
</feature>
<dbReference type="InterPro" id="IPR015943">
    <property type="entry name" value="WD40/YVTN_repeat-like_dom_sf"/>
</dbReference>
<dbReference type="Gene3D" id="3.40.50.300">
    <property type="entry name" value="P-loop containing nucleotide triphosphate hydrolases"/>
    <property type="match status" value="1"/>
</dbReference>
<evidence type="ECO:0000256" key="1">
    <source>
        <dbReference type="ARBA" id="ARBA00022574"/>
    </source>
</evidence>
<dbReference type="RefSeq" id="WP_208349687.1">
    <property type="nucleotide sequence ID" value="NZ_JAALHA020000017.1"/>
</dbReference>
<proteinExistence type="predicted"/>
<keyword evidence="2" id="KW-0677">Repeat</keyword>
<evidence type="ECO:0000256" key="3">
    <source>
        <dbReference type="PROSITE-ProRule" id="PRU00221"/>
    </source>
</evidence>
<dbReference type="FunFam" id="2.130.10.10:FF:000228">
    <property type="entry name" value="COMPASS-like H3K4 histone methylase component WDR5A"/>
    <property type="match status" value="1"/>
</dbReference>
<feature type="repeat" description="WD" evidence="3">
    <location>
        <begin position="1025"/>
        <end position="1059"/>
    </location>
</feature>
<sequence>MDFEEAFRVANTAVLAKTKRNLKDVEAAILLGAWEGKSYYEIADVYGYSAKYLTQDVGSGLWKLLSDALGEKVSKKNFKSALERQWRLERVVDIKSSETIPSNSISQVDPATTLPPFVEHKEINTNPRQDWGEAVDVSVFYGRTAELATLEQWILRDRCRLVGIFGIGGIGKSALSIRSSEKMQHEFDYLIWRSLLHAPPVDKMLEKLIYFLSSQQNTDLPETISDRVSVLINYLRSSRCLLVLDNFESILRGGEEFGHYLPGYEGYGELLRRVGETHHQSCLVLTSREKPEEIALLEGEISSIRSLQLTGLSEVEGQEILKLKGLLGSEGERKRLIKYYGGNPLQLKIVSASIRDLFAGNIANFIEQGITVFNGVRNLLEQQHNRLSELEKQIMYWLAINREPVSSLELQEDILTVVSRPRLLEAMELLRRRSLVERCSAGFTLQTVVMDYITEIFLEQVFEEIKTENLSLLISHALIKAEAKDYIREIQNNLILQPLIDKLIINFVSKENIKKKINNLLLKIREKFYIIPGYASGNIINLLVQLKIDLTGYDFSNLTIWQAYLKDVNLHHVNFSNSDLTKSVFAEKLGGILSLAFSPDGQLLVTSDTNGEIHLWQIQSGKQIVICKGSTNWTFSVAFSPLGNILASGNLDKTVKLWNVYTGQCLTTLTGHTDYVYAIAFSPDGEILATGSYDQTIKLWHINDGKCLKTLTGHAGYVQALTFVPQRNANSSESYILASGSQDNLILLWDVGTGKCLKALQGHSNSVSSVAFSPEGQILASASDDHTVKLWDVGTGKCLNTLQGHSNSVSSVAFSPEGQILASGSYDQTVKLWDVGTGKCLNTLQGHSSWVSSVAFSREGEILASGSYDQAVKLWDIRTSQCLKTLQGHTNRVFSIAFAPQSYADSLYSHILVSGSEDCKLRLWDVHTAQCLKTIQAHSGRVSSISFSPLGLILASGSEDSTIKLWDFYTGECIETLQGHTNQVLSVAFSPLGNILASAGNDYTVKLWDISAGECLNTLQGHTSLSSVAFSSDGKILASSSHDQTVKLWDVGTGQCLQTLREHSSWVSSVAFSPNGEILASGSRDQTVKLWDVNTGQCLQTLQGHSSWVSSVAFSPNGEMLATSSHDQTAKLWDVDTGQCLQTLQGHSSWISSVAFSSNGEMLATSSLDGMIMLWNVKTREYLKTLRSDRPYERMIITGATGLTKGTTGTLKALGAINS</sequence>
<evidence type="ECO:0000313" key="7">
    <source>
        <dbReference type="EMBL" id="MDR9898323.1"/>
    </source>
</evidence>
<dbReference type="PRINTS" id="PR00320">
    <property type="entry name" value="GPROTEINBRPT"/>
</dbReference>
<evidence type="ECO:0000313" key="8">
    <source>
        <dbReference type="Proteomes" id="UP000667802"/>
    </source>
</evidence>
<dbReference type="SUPFAM" id="SSF52540">
    <property type="entry name" value="P-loop containing nucleoside triphosphate hydrolases"/>
    <property type="match status" value="1"/>
</dbReference>
<feature type="repeat" description="WD" evidence="3">
    <location>
        <begin position="627"/>
        <end position="668"/>
    </location>
</feature>
<dbReference type="PANTHER" id="PTHR19879">
    <property type="entry name" value="TRANSCRIPTION INITIATION FACTOR TFIID"/>
    <property type="match status" value="1"/>
</dbReference>
<dbReference type="InterPro" id="IPR020472">
    <property type="entry name" value="WD40_PAC1"/>
</dbReference>
<dbReference type="InterPro" id="IPR019775">
    <property type="entry name" value="WD40_repeat_CS"/>
</dbReference>
<comment type="caution">
    <text evidence="7">The sequence shown here is derived from an EMBL/GenBank/DDBJ whole genome shotgun (WGS) entry which is preliminary data.</text>
</comment>
<dbReference type="PROSITE" id="PS50082">
    <property type="entry name" value="WD_REPEATS_2"/>
    <property type="match status" value="14"/>
</dbReference>
<dbReference type="CDD" id="cd00200">
    <property type="entry name" value="WD40"/>
    <property type="match status" value="2"/>
</dbReference>
<feature type="repeat" description="WD" evidence="3">
    <location>
        <begin position="802"/>
        <end position="843"/>
    </location>
</feature>
<evidence type="ECO:0000259" key="6">
    <source>
        <dbReference type="Pfam" id="PF26355"/>
    </source>
</evidence>
<evidence type="ECO:0000256" key="2">
    <source>
        <dbReference type="ARBA" id="ARBA00022737"/>
    </source>
</evidence>
<dbReference type="PROSITE" id="PS00678">
    <property type="entry name" value="WD_REPEATS_1"/>
    <property type="match status" value="12"/>
</dbReference>
<name>A0AAP5MCH0_9CYAN</name>
<feature type="repeat" description="WD" evidence="3">
    <location>
        <begin position="669"/>
        <end position="710"/>
    </location>
</feature>
<feature type="domain" description="NB-ARC" evidence="4">
    <location>
        <begin position="147"/>
        <end position="246"/>
    </location>
</feature>
<evidence type="ECO:0000259" key="4">
    <source>
        <dbReference type="Pfam" id="PF00931"/>
    </source>
</evidence>
<dbReference type="SUPFAM" id="SSF50978">
    <property type="entry name" value="WD40 repeat-like"/>
    <property type="match status" value="3"/>
</dbReference>
<dbReference type="PANTHER" id="PTHR19879:SF9">
    <property type="entry name" value="TRANSCRIPTION INITIATION FACTOR TFIID SUBUNIT 5"/>
    <property type="match status" value="1"/>
</dbReference>
<dbReference type="InterPro" id="IPR001680">
    <property type="entry name" value="WD40_rpt"/>
</dbReference>
<feature type="repeat" description="WD" evidence="3">
    <location>
        <begin position="711"/>
        <end position="759"/>
    </location>
</feature>
<dbReference type="EMBL" id="JAALHA020000017">
    <property type="protein sequence ID" value="MDR9898323.1"/>
    <property type="molecule type" value="Genomic_DNA"/>
</dbReference>
<gene>
    <name evidence="7" type="ORF">G7B40_027735</name>
</gene>
<dbReference type="PROSITE" id="PS50294">
    <property type="entry name" value="WD_REPEATS_REGION"/>
    <property type="match status" value="14"/>
</dbReference>
<dbReference type="Gene3D" id="2.130.10.10">
    <property type="entry name" value="YVTN repeat-like/Quinoprotein amine dehydrogenase"/>
    <property type="match status" value="6"/>
</dbReference>
<dbReference type="InterPro" id="IPR002182">
    <property type="entry name" value="NB-ARC"/>
</dbReference>
<dbReference type="Pfam" id="PF25173">
    <property type="entry name" value="Beta-prop_WDR3_1st"/>
    <property type="match status" value="1"/>
</dbReference>
<feature type="repeat" description="WD" evidence="3">
    <location>
        <begin position="844"/>
        <end position="885"/>
    </location>
</feature>
<dbReference type="InterPro" id="IPR027417">
    <property type="entry name" value="P-loop_NTPase"/>
</dbReference>
<feature type="repeat" description="WD" evidence="3">
    <location>
        <begin position="760"/>
        <end position="801"/>
    </location>
</feature>
<accession>A0AAP5MCH0</accession>
<feature type="repeat" description="WD" evidence="3">
    <location>
        <begin position="585"/>
        <end position="626"/>
    </location>
</feature>
<dbReference type="SUPFAM" id="SSF141571">
    <property type="entry name" value="Pentapeptide repeat-like"/>
    <property type="match status" value="1"/>
</dbReference>
<evidence type="ECO:0000259" key="5">
    <source>
        <dbReference type="Pfam" id="PF25047"/>
    </source>
</evidence>
<feature type="repeat" description="WD" evidence="3">
    <location>
        <begin position="886"/>
        <end position="934"/>
    </location>
</feature>
<dbReference type="InterPro" id="IPR056829">
    <property type="entry name" value="Beta-prop_TEP1_2nd"/>
</dbReference>
<dbReference type="SMART" id="SM00320">
    <property type="entry name" value="WD40"/>
    <property type="match status" value="14"/>
</dbReference>
<dbReference type="PRINTS" id="PR00364">
    <property type="entry name" value="DISEASERSIST"/>
</dbReference>
<dbReference type="InterPro" id="IPR036322">
    <property type="entry name" value="WD40_repeat_dom_sf"/>
</dbReference>
<dbReference type="Pfam" id="PF00400">
    <property type="entry name" value="WD40"/>
    <property type="match status" value="5"/>
</dbReference>
<keyword evidence="1 3" id="KW-0853">WD repeat</keyword>